<dbReference type="PRINTS" id="PR00463">
    <property type="entry name" value="EP450I"/>
</dbReference>
<dbReference type="STRING" id="126957.T1IH31"/>
<dbReference type="InterPro" id="IPR036396">
    <property type="entry name" value="Cyt_P450_sf"/>
</dbReference>
<reference evidence="17" key="1">
    <citation type="submission" date="2011-05" db="EMBL/GenBank/DDBJ databases">
        <authorList>
            <person name="Richards S.R."/>
            <person name="Qu J."/>
            <person name="Jiang H."/>
            <person name="Jhangiani S.N."/>
            <person name="Agravi P."/>
            <person name="Goodspeed R."/>
            <person name="Gross S."/>
            <person name="Mandapat C."/>
            <person name="Jackson L."/>
            <person name="Mathew T."/>
            <person name="Pu L."/>
            <person name="Thornton R."/>
            <person name="Saada N."/>
            <person name="Wilczek-Boney K.B."/>
            <person name="Lee S."/>
            <person name="Kovar C."/>
            <person name="Wu Y."/>
            <person name="Scherer S.E."/>
            <person name="Worley K.C."/>
            <person name="Muzny D.M."/>
            <person name="Gibbs R."/>
        </authorList>
    </citation>
    <scope>NUCLEOTIDE SEQUENCE</scope>
    <source>
        <strain evidence="17">Brora</strain>
    </source>
</reference>
<dbReference type="GO" id="GO:0016705">
    <property type="term" value="F:oxidoreductase activity, acting on paired donors, with incorporation or reduction of molecular oxygen"/>
    <property type="evidence" value="ECO:0007669"/>
    <property type="project" value="InterPro"/>
</dbReference>
<dbReference type="Pfam" id="PF00067">
    <property type="entry name" value="p450"/>
    <property type="match status" value="1"/>
</dbReference>
<dbReference type="HOGENOM" id="CLU_001570_5_2_1"/>
<dbReference type="GO" id="GO:0005789">
    <property type="term" value="C:endoplasmic reticulum membrane"/>
    <property type="evidence" value="ECO:0007669"/>
    <property type="project" value="UniProtKB-SubCell"/>
</dbReference>
<dbReference type="Proteomes" id="UP000014500">
    <property type="component" value="Unassembled WGS sequence"/>
</dbReference>
<evidence type="ECO:0000256" key="12">
    <source>
        <dbReference type="ARBA" id="ARBA00023136"/>
    </source>
</evidence>
<evidence type="ECO:0000256" key="5">
    <source>
        <dbReference type="ARBA" id="ARBA00022617"/>
    </source>
</evidence>
<dbReference type="EMBL" id="JH429682">
    <property type="status" value="NOT_ANNOTATED_CDS"/>
    <property type="molecule type" value="Genomic_DNA"/>
</dbReference>
<keyword evidence="15" id="KW-0812">Transmembrane</keyword>
<keyword evidence="5 13" id="KW-0349">Heme</keyword>
<feature type="transmembrane region" description="Helical" evidence="15">
    <location>
        <begin position="6"/>
        <end position="27"/>
    </location>
</feature>
<evidence type="ECO:0000256" key="7">
    <source>
        <dbReference type="ARBA" id="ARBA00022824"/>
    </source>
</evidence>
<keyword evidence="6 13" id="KW-0479">Metal-binding</keyword>
<keyword evidence="7" id="KW-0256">Endoplasmic reticulum</keyword>
<dbReference type="PhylomeDB" id="T1IH31"/>
<feature type="binding site" description="axial binding residue" evidence="13">
    <location>
        <position position="451"/>
    </location>
    <ligand>
        <name>heme</name>
        <dbReference type="ChEBI" id="CHEBI:30413"/>
    </ligand>
    <ligandPart>
        <name>Fe</name>
        <dbReference type="ChEBI" id="CHEBI:18248"/>
    </ligandPart>
</feature>
<evidence type="ECO:0000313" key="17">
    <source>
        <dbReference type="Proteomes" id="UP000014500"/>
    </source>
</evidence>
<dbReference type="PANTHER" id="PTHR24292">
    <property type="entry name" value="CYTOCHROME P450"/>
    <property type="match status" value="1"/>
</dbReference>
<dbReference type="EnsemblMetazoa" id="SMAR000135-RA">
    <property type="protein sequence ID" value="SMAR000135-PA"/>
    <property type="gene ID" value="SMAR000135"/>
</dbReference>
<keyword evidence="10 13" id="KW-0408">Iron</keyword>
<evidence type="ECO:0000256" key="4">
    <source>
        <dbReference type="ARBA" id="ARBA00010617"/>
    </source>
</evidence>
<dbReference type="GO" id="GO:0005506">
    <property type="term" value="F:iron ion binding"/>
    <property type="evidence" value="ECO:0007669"/>
    <property type="project" value="InterPro"/>
</dbReference>
<comment type="subcellular location">
    <subcellularLocation>
        <location evidence="3">Endoplasmic reticulum membrane</location>
        <topology evidence="3">Peripheral membrane protein</topology>
    </subcellularLocation>
    <subcellularLocation>
        <location evidence="2">Microsome membrane</location>
        <topology evidence="2">Peripheral membrane protein</topology>
    </subcellularLocation>
</comment>
<dbReference type="FunFam" id="1.10.630.10:FF:000042">
    <property type="entry name" value="Cytochrome P450"/>
    <property type="match status" value="1"/>
</dbReference>
<name>T1IH31_STRMM</name>
<keyword evidence="17" id="KW-1185">Reference proteome</keyword>
<dbReference type="SUPFAM" id="SSF48264">
    <property type="entry name" value="Cytochrome P450"/>
    <property type="match status" value="1"/>
</dbReference>
<evidence type="ECO:0000256" key="10">
    <source>
        <dbReference type="ARBA" id="ARBA00023004"/>
    </source>
</evidence>
<evidence type="ECO:0000256" key="6">
    <source>
        <dbReference type="ARBA" id="ARBA00022723"/>
    </source>
</evidence>
<dbReference type="eggNOG" id="KOG0158">
    <property type="taxonomic scope" value="Eukaryota"/>
</dbReference>
<evidence type="ECO:0000256" key="14">
    <source>
        <dbReference type="RuleBase" id="RU000461"/>
    </source>
</evidence>
<evidence type="ECO:0000256" key="3">
    <source>
        <dbReference type="ARBA" id="ARBA00004406"/>
    </source>
</evidence>
<dbReference type="InterPro" id="IPR002401">
    <property type="entry name" value="Cyt_P450_E_grp-I"/>
</dbReference>
<keyword evidence="11 14" id="KW-0503">Monooxygenase</keyword>
<dbReference type="GO" id="GO:0020037">
    <property type="term" value="F:heme binding"/>
    <property type="evidence" value="ECO:0007669"/>
    <property type="project" value="InterPro"/>
</dbReference>
<evidence type="ECO:0000256" key="15">
    <source>
        <dbReference type="SAM" id="Phobius"/>
    </source>
</evidence>
<dbReference type="PANTHER" id="PTHR24292:SF102">
    <property type="entry name" value="CYTOCHROME P450 FAMILY-RELATED"/>
    <property type="match status" value="1"/>
</dbReference>
<reference evidence="16" key="2">
    <citation type="submission" date="2015-02" db="UniProtKB">
        <authorList>
            <consortium name="EnsemblMetazoa"/>
        </authorList>
    </citation>
    <scope>IDENTIFICATION</scope>
</reference>
<sequence>MDAFNLSESLLQVVLIGISALIFYIYLTWDFDYWKKQGINYATPLPLVGTFRPLWTQTQYEQDFELHKKLGRVFGGFEGSNPILHVADPDIIKQVFVKDFSSFVDRRYVAAIERDPMLKRTPAMLRGEDWKITRAAFTPAFSSGKIKTMIHMIEDILKVFIPSLDKYVESKKPVDIRKVFSAFTLDVVATCAFGLSTNTIENPNNDFSRHVGAVLHDPGSIVTLFIIFPSLVTIFGWLIDIAVKEPLDFFKNAATRVIDIRLANKSTQRTGDFVDCLLEAKAKAEQSSDKKNEKILDKNTIIAQCVQFTAAGLETTATTLSMIAYSLAKDSHCQEKLIKEIDELLVAKMGIIKYEDVASLPYLEMVINEGLRFYSPNYRIDRTCVADEFKLSNGIVLKKGMMVIASAYTIHHDEKYFPNPEVFDPERFSAENKEKINMNAYMPFGLGPRNCPAMRFAIIETKLGLFYMLSKYRFKTCPQTETPVQFFRNRSTLLSPISVTLLLEARNDQPQQLIL</sequence>
<protein>
    <recommendedName>
        <fullName evidence="18">Cytochrome P450</fullName>
    </recommendedName>
</protein>
<keyword evidence="9 14" id="KW-0560">Oxidoreductase</keyword>
<feature type="transmembrane region" description="Helical" evidence="15">
    <location>
        <begin position="220"/>
        <end position="243"/>
    </location>
</feature>
<evidence type="ECO:0000256" key="1">
    <source>
        <dbReference type="ARBA" id="ARBA00001971"/>
    </source>
</evidence>
<keyword evidence="8" id="KW-0492">Microsome</keyword>
<evidence type="ECO:0008006" key="18">
    <source>
        <dbReference type="Google" id="ProtNLM"/>
    </source>
</evidence>
<dbReference type="CDD" id="cd11055">
    <property type="entry name" value="CYP3A-like"/>
    <property type="match status" value="1"/>
</dbReference>
<comment type="cofactor">
    <cofactor evidence="1 13">
        <name>heme</name>
        <dbReference type="ChEBI" id="CHEBI:30413"/>
    </cofactor>
</comment>
<organism evidence="16 17">
    <name type="scientific">Strigamia maritima</name>
    <name type="common">European centipede</name>
    <name type="synonym">Geophilus maritimus</name>
    <dbReference type="NCBI Taxonomy" id="126957"/>
    <lineage>
        <taxon>Eukaryota</taxon>
        <taxon>Metazoa</taxon>
        <taxon>Ecdysozoa</taxon>
        <taxon>Arthropoda</taxon>
        <taxon>Myriapoda</taxon>
        <taxon>Chilopoda</taxon>
        <taxon>Pleurostigmophora</taxon>
        <taxon>Geophilomorpha</taxon>
        <taxon>Linotaeniidae</taxon>
        <taxon>Strigamia</taxon>
    </lineage>
</organism>
<evidence type="ECO:0000256" key="13">
    <source>
        <dbReference type="PIRSR" id="PIRSR602401-1"/>
    </source>
</evidence>
<evidence type="ECO:0000313" key="16">
    <source>
        <dbReference type="EnsemblMetazoa" id="SMAR000135-PA"/>
    </source>
</evidence>
<proteinExistence type="inferred from homology"/>
<accession>T1IH31</accession>
<keyword evidence="15" id="KW-1133">Transmembrane helix</keyword>
<comment type="similarity">
    <text evidence="4 14">Belongs to the cytochrome P450 family.</text>
</comment>
<evidence type="ECO:0000256" key="8">
    <source>
        <dbReference type="ARBA" id="ARBA00022848"/>
    </source>
</evidence>
<keyword evidence="12 15" id="KW-0472">Membrane</keyword>
<dbReference type="PROSITE" id="PS00086">
    <property type="entry name" value="CYTOCHROME_P450"/>
    <property type="match status" value="1"/>
</dbReference>
<dbReference type="GO" id="GO:0004497">
    <property type="term" value="F:monooxygenase activity"/>
    <property type="evidence" value="ECO:0007669"/>
    <property type="project" value="UniProtKB-KW"/>
</dbReference>
<evidence type="ECO:0000256" key="11">
    <source>
        <dbReference type="ARBA" id="ARBA00023033"/>
    </source>
</evidence>
<evidence type="ECO:0000256" key="9">
    <source>
        <dbReference type="ARBA" id="ARBA00023002"/>
    </source>
</evidence>
<dbReference type="InterPro" id="IPR017972">
    <property type="entry name" value="Cyt_P450_CS"/>
</dbReference>
<dbReference type="InterPro" id="IPR001128">
    <property type="entry name" value="Cyt_P450"/>
</dbReference>
<dbReference type="AlphaFoldDB" id="T1IH31"/>
<dbReference type="PRINTS" id="PR00385">
    <property type="entry name" value="P450"/>
</dbReference>
<dbReference type="Gene3D" id="1.10.630.10">
    <property type="entry name" value="Cytochrome P450"/>
    <property type="match status" value="1"/>
</dbReference>
<dbReference type="InterPro" id="IPR050476">
    <property type="entry name" value="Insect_CytP450_Detox"/>
</dbReference>
<evidence type="ECO:0000256" key="2">
    <source>
        <dbReference type="ARBA" id="ARBA00004174"/>
    </source>
</evidence>